<dbReference type="Proteomes" id="UP000053263">
    <property type="component" value="Unassembled WGS sequence"/>
</dbReference>
<feature type="transmembrane region" description="Helical" evidence="2">
    <location>
        <begin position="436"/>
        <end position="468"/>
    </location>
</feature>
<dbReference type="HOGENOM" id="CLU_475760_0_0_1"/>
<evidence type="ECO:0000313" key="4">
    <source>
        <dbReference type="Proteomes" id="UP000053263"/>
    </source>
</evidence>
<keyword evidence="2" id="KW-0472">Membrane</keyword>
<organism evidence="3 4">
    <name type="scientific">Plicaturopsis crispa FD-325 SS-3</name>
    <dbReference type="NCBI Taxonomy" id="944288"/>
    <lineage>
        <taxon>Eukaryota</taxon>
        <taxon>Fungi</taxon>
        <taxon>Dikarya</taxon>
        <taxon>Basidiomycota</taxon>
        <taxon>Agaricomycotina</taxon>
        <taxon>Agaricomycetes</taxon>
        <taxon>Agaricomycetidae</taxon>
        <taxon>Amylocorticiales</taxon>
        <taxon>Amylocorticiaceae</taxon>
        <taxon>Plicatura</taxon>
        <taxon>Plicaturopsis crispa</taxon>
    </lineage>
</organism>
<accession>A0A0C9T953</accession>
<dbReference type="Pfam" id="PF11915">
    <property type="entry name" value="DUF3433"/>
    <property type="match status" value="1"/>
</dbReference>
<evidence type="ECO:0000256" key="2">
    <source>
        <dbReference type="SAM" id="Phobius"/>
    </source>
</evidence>
<dbReference type="PANTHER" id="PTHR37544:SF3">
    <property type="entry name" value="SPRAY"/>
    <property type="match status" value="1"/>
</dbReference>
<feature type="region of interest" description="Disordered" evidence="1">
    <location>
        <begin position="553"/>
        <end position="573"/>
    </location>
</feature>
<evidence type="ECO:0000313" key="3">
    <source>
        <dbReference type="EMBL" id="KII84743.1"/>
    </source>
</evidence>
<keyword evidence="2" id="KW-1133">Transmembrane helix</keyword>
<keyword evidence="2" id="KW-0812">Transmembrane</keyword>
<dbReference type="AlphaFoldDB" id="A0A0C9T953"/>
<sequence>MEPHETGRFGRRGLLGSPWDCNTAVILPAGSRFWSNKYQHYIWSIPPVAATVGLAAILSSIDYSLKRLQPFMDLIGGDASADRTLLLDYISIPRYIVWTYALRNRHWVVACSTLATLLSTVVSPLASSLFTVHATYVNSPVPVTLAQEVGQPDGWDDLLPAYTATSTLSSLFSTNRKMPSYTTSGYVVPQIDVGGADVVNASMWGTMPCIRISANCEATTVTYKNTSASNTGNPWTAHVKGNQTGTNYGSYALPSVGTTQFNATVGSYNGQTDPALQTFIYYMFTPQKNTSTTNATAVGPPNFFLMACNPTAQIVQAETYIVANTMAVSIGSTSHAQNLSFLHGPTSHNGFYFAPSSYGPIVEQRREALMFALVSVMYQSALKFDGGLSAAYSSQGLYNLTSTIYEDYLTLFAFQNYLRPASNNQTKVTMMVNKRITVLTFTTSSALAISLCLFLIAALLLAALVGHWRAAHLIPLRTDPGSLMGSGLLLGGDVATLLDDPHASLKEIKTRLRGQRWTIANGKICAVGGLGVADPRARGGVMDDQSSLYSANPEAGGFHKIPDNDPFSPRLSP</sequence>
<name>A0A0C9T953_PLICR</name>
<gene>
    <name evidence="3" type="ORF">PLICRDRAFT_126622</name>
</gene>
<dbReference type="InterPro" id="IPR021840">
    <property type="entry name" value="DUF3433"/>
</dbReference>
<evidence type="ECO:0000256" key="1">
    <source>
        <dbReference type="SAM" id="MobiDB-lite"/>
    </source>
</evidence>
<protein>
    <submittedName>
        <fullName evidence="3">Uncharacterized protein</fullName>
    </submittedName>
</protein>
<proteinExistence type="predicted"/>
<reference evidence="3 4" key="1">
    <citation type="submission" date="2014-06" db="EMBL/GenBank/DDBJ databases">
        <title>Evolutionary Origins and Diversification of the Mycorrhizal Mutualists.</title>
        <authorList>
            <consortium name="DOE Joint Genome Institute"/>
            <consortium name="Mycorrhizal Genomics Consortium"/>
            <person name="Kohler A."/>
            <person name="Kuo A."/>
            <person name="Nagy L.G."/>
            <person name="Floudas D."/>
            <person name="Copeland A."/>
            <person name="Barry K.W."/>
            <person name="Cichocki N."/>
            <person name="Veneault-Fourrey C."/>
            <person name="LaButti K."/>
            <person name="Lindquist E.A."/>
            <person name="Lipzen A."/>
            <person name="Lundell T."/>
            <person name="Morin E."/>
            <person name="Murat C."/>
            <person name="Riley R."/>
            <person name="Ohm R."/>
            <person name="Sun H."/>
            <person name="Tunlid A."/>
            <person name="Henrissat B."/>
            <person name="Grigoriev I.V."/>
            <person name="Hibbett D.S."/>
            <person name="Martin F."/>
        </authorList>
    </citation>
    <scope>NUCLEOTIDE SEQUENCE [LARGE SCALE GENOMIC DNA]</scope>
    <source>
        <strain evidence="3 4">FD-325 SS-3</strain>
    </source>
</reference>
<dbReference type="PANTHER" id="PTHR37544">
    <property type="entry name" value="SPRAY-RELATED"/>
    <property type="match status" value="1"/>
</dbReference>
<dbReference type="OrthoDB" id="3522351at2759"/>
<dbReference type="EMBL" id="KN832569">
    <property type="protein sequence ID" value="KII84743.1"/>
    <property type="molecule type" value="Genomic_DNA"/>
</dbReference>
<keyword evidence="4" id="KW-1185">Reference proteome</keyword>